<comment type="subcellular location">
    <subcellularLocation>
        <location evidence="3 9">Cytoplasm</location>
    </subcellularLocation>
</comment>
<evidence type="ECO:0000256" key="2">
    <source>
        <dbReference type="ARBA" id="ARBA00001946"/>
    </source>
</evidence>
<dbReference type="Gene3D" id="3.40.1210.10">
    <property type="entry name" value="Survival protein SurE-like phosphatase/nucleotidase"/>
    <property type="match status" value="1"/>
</dbReference>
<dbReference type="SUPFAM" id="SSF64167">
    <property type="entry name" value="SurE-like"/>
    <property type="match status" value="1"/>
</dbReference>
<dbReference type="OrthoDB" id="9780815at2"/>
<dbReference type="GO" id="GO:0008253">
    <property type="term" value="F:5'-nucleotidase activity"/>
    <property type="evidence" value="ECO:0007669"/>
    <property type="project" value="UniProtKB-UniRule"/>
</dbReference>
<feature type="binding site" evidence="9">
    <location>
        <position position="91"/>
    </location>
    <ligand>
        <name>a divalent metal cation</name>
        <dbReference type="ChEBI" id="CHEBI:60240"/>
    </ligand>
</feature>
<reference evidence="12" key="1">
    <citation type="submission" date="2018-02" db="EMBL/GenBank/DDBJ databases">
        <title>Genome sequencing of Solimonas sp. HR-BB.</title>
        <authorList>
            <person name="Lee Y."/>
            <person name="Jeon C.O."/>
        </authorList>
    </citation>
    <scope>NUCLEOTIDE SEQUENCE [LARGE SCALE GENOMIC DNA]</scope>
    <source>
        <strain evidence="12">HR-E</strain>
    </source>
</reference>
<evidence type="ECO:0000256" key="5">
    <source>
        <dbReference type="ARBA" id="ARBA00022490"/>
    </source>
</evidence>
<evidence type="ECO:0000313" key="12">
    <source>
        <dbReference type="Proteomes" id="UP000243900"/>
    </source>
</evidence>
<comment type="cofactor">
    <cofactor evidence="9">
        <name>a divalent metal cation</name>
        <dbReference type="ChEBI" id="CHEBI:60240"/>
    </cofactor>
    <text evidence="9">Binds 1 divalent metal cation per subunit.</text>
</comment>
<dbReference type="InterPro" id="IPR036523">
    <property type="entry name" value="SurE-like_sf"/>
</dbReference>
<dbReference type="InterPro" id="IPR030048">
    <property type="entry name" value="SurE"/>
</dbReference>
<gene>
    <name evidence="9" type="primary">surE</name>
    <name evidence="11" type="ORF">C5O18_00825</name>
</gene>
<dbReference type="PANTHER" id="PTHR30457">
    <property type="entry name" value="5'-NUCLEOTIDASE SURE"/>
    <property type="match status" value="1"/>
</dbReference>
<keyword evidence="7 9" id="KW-0547">Nucleotide-binding</keyword>
<keyword evidence="8 9" id="KW-0378">Hydrolase</keyword>
<comment type="caution">
    <text evidence="11">The sequence shown here is derived from an EMBL/GenBank/DDBJ whole genome shotgun (WGS) entry which is preliminary data.</text>
</comment>
<evidence type="ECO:0000256" key="1">
    <source>
        <dbReference type="ARBA" id="ARBA00000815"/>
    </source>
</evidence>
<comment type="function">
    <text evidence="9">Nucleotidase that shows phosphatase activity on nucleoside 5'-monophosphates.</text>
</comment>
<keyword evidence="6 9" id="KW-0479">Metal-binding</keyword>
<dbReference type="GO" id="GO:0005737">
    <property type="term" value="C:cytoplasm"/>
    <property type="evidence" value="ECO:0007669"/>
    <property type="project" value="UniProtKB-SubCell"/>
</dbReference>
<dbReference type="RefSeq" id="WP_105190990.1">
    <property type="nucleotide sequence ID" value="NZ_PTQZ01000007.1"/>
</dbReference>
<evidence type="ECO:0000256" key="8">
    <source>
        <dbReference type="ARBA" id="ARBA00022801"/>
    </source>
</evidence>
<comment type="catalytic activity">
    <reaction evidence="1 9">
        <text>a ribonucleoside 5'-phosphate + H2O = a ribonucleoside + phosphate</text>
        <dbReference type="Rhea" id="RHEA:12484"/>
        <dbReference type="ChEBI" id="CHEBI:15377"/>
        <dbReference type="ChEBI" id="CHEBI:18254"/>
        <dbReference type="ChEBI" id="CHEBI:43474"/>
        <dbReference type="ChEBI" id="CHEBI:58043"/>
        <dbReference type="EC" id="3.1.3.5"/>
    </reaction>
</comment>
<dbReference type="Proteomes" id="UP000243900">
    <property type="component" value="Unassembled WGS sequence"/>
</dbReference>
<dbReference type="NCBIfam" id="NF001490">
    <property type="entry name" value="PRK00346.1-4"/>
    <property type="match status" value="1"/>
</dbReference>
<keyword evidence="12" id="KW-1185">Reference proteome</keyword>
<keyword evidence="5 9" id="KW-0963">Cytoplasm</keyword>
<dbReference type="GO" id="GO:0008254">
    <property type="term" value="F:3'-nucleotidase activity"/>
    <property type="evidence" value="ECO:0007669"/>
    <property type="project" value="TreeGrafter"/>
</dbReference>
<evidence type="ECO:0000259" key="10">
    <source>
        <dbReference type="Pfam" id="PF01975"/>
    </source>
</evidence>
<feature type="binding site" evidence="9">
    <location>
        <position position="8"/>
    </location>
    <ligand>
        <name>a divalent metal cation</name>
        <dbReference type="ChEBI" id="CHEBI:60240"/>
    </ligand>
</feature>
<feature type="binding site" evidence="9">
    <location>
        <position position="9"/>
    </location>
    <ligand>
        <name>a divalent metal cation</name>
        <dbReference type="ChEBI" id="CHEBI:60240"/>
    </ligand>
</feature>
<evidence type="ECO:0000256" key="7">
    <source>
        <dbReference type="ARBA" id="ARBA00022741"/>
    </source>
</evidence>
<sequence length="256" mass="27265">MKFLLSNDDGVHAPGLAAMAEVLAQLGEVTVVAPDGERSAFSSALTLDRPLRPQRLDNGFIAVNGTPADCVHIALNGLLDFTPDIIVSGINAGANLGDDVIYSGTVAAALEGRFLGRPAIAVSLVAEQPKTLGIEAYRPAAARVGELLRRWQRLALPPRTLLNINVPAGPLENHRGFRVTRLGHRGPSQDVLRLRDPRGNVVFWIGASGDPLDNAEGTDFHAVQAGHVSVTPLDSDMTRFGVLDVVADWLQPGIRD</sequence>
<proteinExistence type="inferred from homology"/>
<dbReference type="HAMAP" id="MF_00060">
    <property type="entry name" value="SurE"/>
    <property type="match status" value="1"/>
</dbReference>
<organism evidence="11 12">
    <name type="scientific">Amnimonas aquatica</name>
    <dbReference type="NCBI Taxonomy" id="2094561"/>
    <lineage>
        <taxon>Bacteria</taxon>
        <taxon>Pseudomonadati</taxon>
        <taxon>Pseudomonadota</taxon>
        <taxon>Gammaproteobacteria</taxon>
        <taxon>Moraxellales</taxon>
        <taxon>Moraxellaceae</taxon>
        <taxon>Amnimonas</taxon>
    </lineage>
</organism>
<feature type="binding site" evidence="9">
    <location>
        <position position="39"/>
    </location>
    <ligand>
        <name>a divalent metal cation</name>
        <dbReference type="ChEBI" id="CHEBI:60240"/>
    </ligand>
</feature>
<dbReference type="GO" id="GO:0004309">
    <property type="term" value="F:exopolyphosphatase activity"/>
    <property type="evidence" value="ECO:0007669"/>
    <property type="project" value="TreeGrafter"/>
</dbReference>
<feature type="domain" description="Survival protein SurE-like phosphatase/nucleotidase" evidence="10">
    <location>
        <begin position="4"/>
        <end position="185"/>
    </location>
</feature>
<evidence type="ECO:0000256" key="3">
    <source>
        <dbReference type="ARBA" id="ARBA00004496"/>
    </source>
</evidence>
<dbReference type="GO" id="GO:0000166">
    <property type="term" value="F:nucleotide binding"/>
    <property type="evidence" value="ECO:0007669"/>
    <property type="project" value="UniProtKB-KW"/>
</dbReference>
<evidence type="ECO:0000256" key="6">
    <source>
        <dbReference type="ARBA" id="ARBA00022723"/>
    </source>
</evidence>
<dbReference type="InterPro" id="IPR002828">
    <property type="entry name" value="SurE-like_Pase/nucleotidase"/>
</dbReference>
<dbReference type="GO" id="GO:0046872">
    <property type="term" value="F:metal ion binding"/>
    <property type="evidence" value="ECO:0007669"/>
    <property type="project" value="UniProtKB-UniRule"/>
</dbReference>
<dbReference type="NCBIfam" id="TIGR00087">
    <property type="entry name" value="surE"/>
    <property type="match status" value="1"/>
</dbReference>
<dbReference type="EMBL" id="PTQZ01000007">
    <property type="protein sequence ID" value="PQA52013.1"/>
    <property type="molecule type" value="Genomic_DNA"/>
</dbReference>
<dbReference type="EC" id="3.1.3.5" evidence="9"/>
<dbReference type="Pfam" id="PF01975">
    <property type="entry name" value="SurE"/>
    <property type="match status" value="1"/>
</dbReference>
<accession>A0A2P6AV51</accession>
<comment type="cofactor">
    <cofactor evidence="2">
        <name>Mg(2+)</name>
        <dbReference type="ChEBI" id="CHEBI:18420"/>
    </cofactor>
</comment>
<dbReference type="AlphaFoldDB" id="A0A2P6AV51"/>
<evidence type="ECO:0000313" key="11">
    <source>
        <dbReference type="EMBL" id="PQA52013.1"/>
    </source>
</evidence>
<evidence type="ECO:0000256" key="4">
    <source>
        <dbReference type="ARBA" id="ARBA00011062"/>
    </source>
</evidence>
<protein>
    <recommendedName>
        <fullName evidence="9">5'-nucleotidase SurE</fullName>
        <ecNumber evidence="9">3.1.3.5</ecNumber>
    </recommendedName>
    <alternativeName>
        <fullName evidence="9">Nucleoside 5'-monophosphate phosphohydrolase</fullName>
    </alternativeName>
</protein>
<comment type="similarity">
    <text evidence="4 9">Belongs to the SurE nucleotidase family.</text>
</comment>
<dbReference type="FunFam" id="3.40.1210.10:FF:000001">
    <property type="entry name" value="5'/3'-nucleotidase SurE"/>
    <property type="match status" value="1"/>
</dbReference>
<dbReference type="NCBIfam" id="NF001489">
    <property type="entry name" value="PRK00346.1-3"/>
    <property type="match status" value="1"/>
</dbReference>
<evidence type="ECO:0000256" key="9">
    <source>
        <dbReference type="HAMAP-Rule" id="MF_00060"/>
    </source>
</evidence>
<dbReference type="PANTHER" id="PTHR30457:SF12">
    <property type="entry name" value="5'_3'-NUCLEOTIDASE SURE"/>
    <property type="match status" value="1"/>
</dbReference>
<name>A0A2P6AV51_9GAMM</name>